<keyword evidence="8" id="KW-1015">Disulfide bond</keyword>
<evidence type="ECO:0000256" key="1">
    <source>
        <dbReference type="ARBA" id="ARBA00004613"/>
    </source>
</evidence>
<dbReference type="GeneID" id="100173814"/>
<dbReference type="EMBL" id="NDHI03003485">
    <property type="protein sequence ID" value="PNJ36111.1"/>
    <property type="molecule type" value="Genomic_DNA"/>
</dbReference>
<keyword evidence="6 12" id="KW-0255">Endonuclease</keyword>
<dbReference type="PANTHER" id="PTHR11437:SF24">
    <property type="entry name" value="RIBONUCLEASE PANCREATIC"/>
    <property type="match status" value="1"/>
</dbReference>
<evidence type="ECO:0000256" key="12">
    <source>
        <dbReference type="RuleBase" id="RU000651"/>
    </source>
</evidence>
<comment type="similarity">
    <text evidence="2 12">Belongs to the pancreatic ribonuclease family.</text>
</comment>
<keyword evidence="16" id="KW-1185">Reference proteome</keyword>
<keyword evidence="9" id="KW-0456">Lyase</keyword>
<reference evidence="14" key="2">
    <citation type="submission" date="2017-12" db="EMBL/GenBank/DDBJ databases">
        <title>High-resolution comparative analysis of great ape genomes.</title>
        <authorList>
            <person name="Pollen A."/>
            <person name="Hastie A."/>
            <person name="Hormozdiari F."/>
            <person name="Dougherty M."/>
            <person name="Liu R."/>
            <person name="Chaisson M."/>
            <person name="Hoppe E."/>
            <person name="Hill C."/>
            <person name="Pang A."/>
            <person name="Hillier L."/>
            <person name="Baker C."/>
            <person name="Armstrong J."/>
            <person name="Shendure J."/>
            <person name="Paten B."/>
            <person name="Wilson R."/>
            <person name="Chao H."/>
            <person name="Schneider V."/>
            <person name="Ventura M."/>
            <person name="Kronenberg Z."/>
            <person name="Murali S."/>
            <person name="Gordon D."/>
            <person name="Cantsilieris S."/>
            <person name="Munson K."/>
            <person name="Nelson B."/>
            <person name="Raja A."/>
            <person name="Underwood J."/>
            <person name="Diekhans M."/>
            <person name="Fiddes I."/>
            <person name="Haussler D."/>
            <person name="Eichler E."/>
        </authorList>
    </citation>
    <scope>NUCLEOTIDE SEQUENCE [LARGE SCALE GENOMIC DNA]</scope>
    <source>
        <strain evidence="14">Susie</strain>
    </source>
</reference>
<sequence>MALEKSLVLLPLLVLILLVLGWVQPSLGKESRAKKFQRQHMDSGSSPNSNSTYCNQMMRRRNMTQGRCKPVNTFVHEPLVDVQNVCFQEKVTCKNGQGNCYKSNSSMHITDCRLTHGSRYPNCAYRTSPKERHIIVACEGSPYVPVHFDASVEDST</sequence>
<dbReference type="OMA" id="CVQPSLG"/>
<reference evidence="15" key="3">
    <citation type="submission" date="2025-05" db="UniProtKB">
        <authorList>
            <consortium name="Ensembl"/>
        </authorList>
    </citation>
    <scope>IDENTIFICATION</scope>
</reference>
<evidence type="ECO:0000256" key="10">
    <source>
        <dbReference type="ARBA" id="ARBA00034016"/>
    </source>
</evidence>
<evidence type="ECO:0000256" key="4">
    <source>
        <dbReference type="ARBA" id="ARBA00022525"/>
    </source>
</evidence>
<keyword evidence="5 12" id="KW-0540">Nuclease</keyword>
<evidence type="ECO:0000256" key="5">
    <source>
        <dbReference type="ARBA" id="ARBA00022722"/>
    </source>
</evidence>
<dbReference type="CDD" id="cd06265">
    <property type="entry name" value="RNase_A_canonical"/>
    <property type="match status" value="1"/>
</dbReference>
<dbReference type="EMBL" id="NDHI03003485">
    <property type="protein sequence ID" value="PNJ36114.1"/>
    <property type="molecule type" value="Genomic_DNA"/>
</dbReference>
<dbReference type="InterPro" id="IPR001427">
    <property type="entry name" value="RNaseA"/>
</dbReference>
<evidence type="ECO:0000256" key="8">
    <source>
        <dbReference type="ARBA" id="ARBA00023157"/>
    </source>
</evidence>
<dbReference type="Ensembl" id="ENSPPYT00000052852.1">
    <property type="protein sequence ID" value="ENSPPYP00000037525.1"/>
    <property type="gene ID" value="ENSPPYG00000031225.1"/>
</dbReference>
<evidence type="ECO:0000256" key="11">
    <source>
        <dbReference type="ARBA" id="ARBA00034055"/>
    </source>
</evidence>
<dbReference type="SUPFAM" id="SSF54076">
    <property type="entry name" value="RNase A-like"/>
    <property type="match status" value="1"/>
</dbReference>
<evidence type="ECO:0000256" key="9">
    <source>
        <dbReference type="ARBA" id="ARBA00023239"/>
    </source>
</evidence>
<dbReference type="EMBL" id="NDHI03003485">
    <property type="protein sequence ID" value="PNJ36110.1"/>
    <property type="molecule type" value="Genomic_DNA"/>
</dbReference>
<comment type="subcellular location">
    <subcellularLocation>
        <location evidence="1">Secreted</location>
    </subcellularLocation>
</comment>
<evidence type="ECO:0000259" key="13">
    <source>
        <dbReference type="SMART" id="SM00092"/>
    </source>
</evidence>
<dbReference type="GO" id="GO:0004522">
    <property type="term" value="F:ribonuclease A activity"/>
    <property type="evidence" value="ECO:0007669"/>
    <property type="project" value="UniProtKB-EC"/>
</dbReference>
<gene>
    <name evidence="15" type="primary">RNASE1</name>
    <name evidence="14" type="ORF">CR201_G0032929</name>
</gene>
<evidence type="ECO:0000313" key="15">
    <source>
        <dbReference type="Ensembl" id="ENSPPYP00000037525.1"/>
    </source>
</evidence>
<dbReference type="PRINTS" id="PR00794">
    <property type="entry name" value="RIBONUCLEASE"/>
</dbReference>
<dbReference type="SMART" id="SM00092">
    <property type="entry name" value="RNAse_Pc"/>
    <property type="match status" value="1"/>
</dbReference>
<evidence type="ECO:0000256" key="2">
    <source>
        <dbReference type="ARBA" id="ARBA00005600"/>
    </source>
</evidence>
<dbReference type="GO" id="GO:0003676">
    <property type="term" value="F:nucleic acid binding"/>
    <property type="evidence" value="ECO:0007669"/>
    <property type="project" value="InterPro"/>
</dbReference>
<dbReference type="EC" id="4.6.1.18" evidence="3"/>
<feature type="domain" description="Ribonuclease A-domain" evidence="13">
    <location>
        <begin position="29"/>
        <end position="152"/>
    </location>
</feature>
<organism evidence="14">
    <name type="scientific">Pongo abelii</name>
    <name type="common">Sumatran orangutan</name>
    <name type="synonym">Pongo pygmaeus abelii</name>
    <dbReference type="NCBI Taxonomy" id="9601"/>
    <lineage>
        <taxon>Eukaryota</taxon>
        <taxon>Metazoa</taxon>
        <taxon>Chordata</taxon>
        <taxon>Craniata</taxon>
        <taxon>Vertebrata</taxon>
        <taxon>Euteleostomi</taxon>
        <taxon>Mammalia</taxon>
        <taxon>Eutheria</taxon>
        <taxon>Euarchontoglires</taxon>
        <taxon>Primates</taxon>
        <taxon>Haplorrhini</taxon>
        <taxon>Catarrhini</taxon>
        <taxon>Hominidae</taxon>
        <taxon>Pongo</taxon>
    </lineage>
</organism>
<dbReference type="FunFam" id="3.10.130.10:FF:000001">
    <property type="entry name" value="Ribonuclease pancreatic"/>
    <property type="match status" value="1"/>
</dbReference>
<keyword evidence="7 12" id="KW-0378">Hydrolase</keyword>
<feature type="signal peptide" evidence="12">
    <location>
        <begin position="1"/>
        <end position="28"/>
    </location>
</feature>
<accession>A0A8I5TMN8</accession>
<keyword evidence="4" id="KW-0964">Secreted</keyword>
<comment type="catalytic activity">
    <reaction evidence="10">
        <text>an [RNA] containing uridine + H2O = an [RNA]-3'-uridine-3'-phosphate + a 5'-hydroxy-ribonucleotide-3'-[RNA].</text>
        <dbReference type="EC" id="4.6.1.18"/>
    </reaction>
</comment>
<dbReference type="RefSeq" id="NP_001126810.1">
    <property type="nucleotide sequence ID" value="NM_001133338.2"/>
</dbReference>
<dbReference type="GeneTree" id="ENSGT00940000160869"/>
<dbReference type="InterPro" id="IPR023412">
    <property type="entry name" value="RNaseA_domain"/>
</dbReference>
<evidence type="ECO:0000256" key="3">
    <source>
        <dbReference type="ARBA" id="ARBA00012569"/>
    </source>
</evidence>
<keyword evidence="12" id="KW-0732">Signal</keyword>
<dbReference type="InterPro" id="IPR036816">
    <property type="entry name" value="RNaseA-like_dom_sf"/>
</dbReference>
<dbReference type="KEGG" id="pon:100173814"/>
<dbReference type="GO" id="GO:0005576">
    <property type="term" value="C:extracellular region"/>
    <property type="evidence" value="ECO:0007669"/>
    <property type="project" value="UniProtKB-SubCell"/>
</dbReference>
<dbReference type="GO" id="GO:0016787">
    <property type="term" value="F:hydrolase activity"/>
    <property type="evidence" value="ECO:0007669"/>
    <property type="project" value="UniProtKB-KW"/>
</dbReference>
<protein>
    <recommendedName>
        <fullName evidence="3">pancreatic ribonuclease</fullName>
        <ecNumber evidence="3">4.6.1.18</ecNumber>
    </recommendedName>
</protein>
<dbReference type="Pfam" id="PF00074">
    <property type="entry name" value="RnaseA"/>
    <property type="match status" value="1"/>
</dbReference>
<dbReference type="AlphaFoldDB" id="A0A2J8TSW9"/>
<comment type="catalytic activity">
    <reaction evidence="11">
        <text>an [RNA] containing cytidine + H2O = an [RNA]-3'-cytidine-3'-phosphate + a 5'-hydroxy-ribonucleotide-3'-[RNA].</text>
        <dbReference type="EC" id="4.6.1.18"/>
    </reaction>
</comment>
<dbReference type="STRING" id="9601.ENSPPYP00000006346"/>
<name>A0A2J8TSW9_PONAB</name>
<dbReference type="CTD" id="6035"/>
<evidence type="ECO:0000313" key="14">
    <source>
        <dbReference type="EMBL" id="PNJ36112.1"/>
    </source>
</evidence>
<dbReference type="Gene3D" id="3.10.130.10">
    <property type="entry name" value="Ribonuclease A-like domain"/>
    <property type="match status" value="1"/>
</dbReference>
<accession>A0A2J8TSW9</accession>
<dbReference type="GO" id="GO:0050830">
    <property type="term" value="P:defense response to Gram-positive bacterium"/>
    <property type="evidence" value="ECO:0007669"/>
    <property type="project" value="TreeGrafter"/>
</dbReference>
<feature type="chain" id="PRO_5014485128" description="pancreatic ribonuclease" evidence="12">
    <location>
        <begin position="29"/>
        <end position="156"/>
    </location>
</feature>
<evidence type="ECO:0000256" key="6">
    <source>
        <dbReference type="ARBA" id="ARBA00022759"/>
    </source>
</evidence>
<proteinExistence type="inferred from homology"/>
<dbReference type="EMBL" id="NDHI03003485">
    <property type="protein sequence ID" value="PNJ36112.1"/>
    <property type="molecule type" value="Genomic_DNA"/>
</dbReference>
<evidence type="ECO:0000256" key="7">
    <source>
        <dbReference type="ARBA" id="ARBA00022801"/>
    </source>
</evidence>
<dbReference type="Proteomes" id="UP000001595">
    <property type="component" value="Chromosome 14"/>
</dbReference>
<reference evidence="15 16" key="1">
    <citation type="submission" date="2008-02" db="EMBL/GenBank/DDBJ databases">
        <title>A 6x draft sequence assembly of the Pongo pygmaeus abelii genome.</title>
        <authorList>
            <person name="Wilson R.K."/>
            <person name="Mardis E."/>
        </authorList>
    </citation>
    <scope>NUCLEOTIDE SEQUENCE [LARGE SCALE GENOMIC DNA]</scope>
</reference>
<evidence type="ECO:0000313" key="16">
    <source>
        <dbReference type="Proteomes" id="UP000001595"/>
    </source>
</evidence>
<dbReference type="PANTHER" id="PTHR11437">
    <property type="entry name" value="RIBONUCLEASE"/>
    <property type="match status" value="1"/>
</dbReference>
<dbReference type="InterPro" id="IPR023411">
    <property type="entry name" value="RNaseA_AS"/>
</dbReference>
<dbReference type="PROSITE" id="PS00127">
    <property type="entry name" value="RNASE_PANCREATIC"/>
    <property type="match status" value="1"/>
</dbReference>